<keyword evidence="1" id="KW-1185">Reference proteome</keyword>
<reference evidence="2 3" key="1">
    <citation type="submission" date="2025-04" db="UniProtKB">
        <authorList>
            <consortium name="RefSeq"/>
        </authorList>
    </citation>
    <scope>IDENTIFICATION</scope>
    <source>
        <tissue evidence="2 3">Whole body</tissue>
    </source>
</reference>
<proteinExistence type="predicted"/>
<dbReference type="RefSeq" id="XP_017886202.1">
    <property type="nucleotide sequence ID" value="XM_018030713.2"/>
</dbReference>
<dbReference type="KEGG" id="ccal:108628641"/>
<accession>A0AAJ7NAT6</accession>
<evidence type="ECO:0000313" key="2">
    <source>
        <dbReference type="RefSeq" id="XP_017886202.1"/>
    </source>
</evidence>
<dbReference type="Proteomes" id="UP000694925">
    <property type="component" value="Unplaced"/>
</dbReference>
<organism evidence="1 2">
    <name type="scientific">Ceratina calcarata</name>
    <dbReference type="NCBI Taxonomy" id="156304"/>
    <lineage>
        <taxon>Eukaryota</taxon>
        <taxon>Metazoa</taxon>
        <taxon>Ecdysozoa</taxon>
        <taxon>Arthropoda</taxon>
        <taxon>Hexapoda</taxon>
        <taxon>Insecta</taxon>
        <taxon>Pterygota</taxon>
        <taxon>Neoptera</taxon>
        <taxon>Endopterygota</taxon>
        <taxon>Hymenoptera</taxon>
        <taxon>Apocrita</taxon>
        <taxon>Aculeata</taxon>
        <taxon>Apoidea</taxon>
        <taxon>Anthophila</taxon>
        <taxon>Apidae</taxon>
        <taxon>Ceratina</taxon>
        <taxon>Zadontomerus</taxon>
    </lineage>
</organism>
<dbReference type="RefSeq" id="XP_017886541.1">
    <property type="nucleotide sequence ID" value="XM_018031052.2"/>
</dbReference>
<dbReference type="KEGG" id="ccal:108628849"/>
<dbReference type="GeneID" id="108628641"/>
<name>A0AAJ7NAT6_9HYME</name>
<dbReference type="GeneID" id="108628849"/>
<sequence>MLSTINLYVDKLVLLKLDNTKLSVKDREKLNTICETLNKILKFSIGLSSTRIRKEALNLALSLGKKLQLTNRTEQFNKMITIIQEALPELTKDNEPEIRTRIIDIKEMLKI</sequence>
<dbReference type="AlphaFoldDB" id="A0AAJ7NAT6"/>
<evidence type="ECO:0000313" key="3">
    <source>
        <dbReference type="RefSeq" id="XP_017886541.1"/>
    </source>
</evidence>
<evidence type="ECO:0000313" key="1">
    <source>
        <dbReference type="Proteomes" id="UP000694925"/>
    </source>
</evidence>
<protein>
    <submittedName>
        <fullName evidence="2">Uncharacterized protein LOC108628641</fullName>
    </submittedName>
    <submittedName>
        <fullName evidence="3">Uncharacterized protein LOC108628849</fullName>
    </submittedName>
</protein>
<gene>
    <name evidence="2" type="primary">LOC108628641</name>
    <name evidence="3" type="synonym">LOC108628849</name>
</gene>